<dbReference type="Gene3D" id="1.25.40.20">
    <property type="entry name" value="Ankyrin repeat-containing domain"/>
    <property type="match status" value="2"/>
</dbReference>
<accession>A0AAV7KA18</accession>
<dbReference type="SUPFAM" id="SSF48403">
    <property type="entry name" value="Ankyrin repeat"/>
    <property type="match status" value="1"/>
</dbReference>
<comment type="caution">
    <text evidence="4">The sequence shown here is derived from an EMBL/GenBank/DDBJ whole genome shotgun (WGS) entry which is preliminary data.</text>
</comment>
<dbReference type="AlphaFoldDB" id="A0AAV7KA18"/>
<name>A0AAV7KA18_9METZ</name>
<proteinExistence type="predicted"/>
<evidence type="ECO:0000313" key="5">
    <source>
        <dbReference type="Proteomes" id="UP001165289"/>
    </source>
</evidence>
<organism evidence="4 5">
    <name type="scientific">Oopsacas minuta</name>
    <dbReference type="NCBI Taxonomy" id="111878"/>
    <lineage>
        <taxon>Eukaryota</taxon>
        <taxon>Metazoa</taxon>
        <taxon>Porifera</taxon>
        <taxon>Hexactinellida</taxon>
        <taxon>Hexasterophora</taxon>
        <taxon>Lyssacinosida</taxon>
        <taxon>Leucopsacidae</taxon>
        <taxon>Oopsacas</taxon>
    </lineage>
</organism>
<evidence type="ECO:0000313" key="4">
    <source>
        <dbReference type="EMBL" id="KAI6657871.1"/>
    </source>
</evidence>
<dbReference type="PROSITE" id="PS50088">
    <property type="entry name" value="ANK_REPEAT"/>
    <property type="match status" value="1"/>
</dbReference>
<keyword evidence="5" id="KW-1185">Reference proteome</keyword>
<sequence length="562" mass="64701">MSCSLKKYQEIHQLFQVRIRKMDPLDVEQFINISDDQGMQCIHWAMLFKDDDVIKFLLLAGSDINSQSDNGLTPLHLSMLNIHNLVEFQNFKEDKFFSHYSGFQIVSRDRNKLKFNVTSIIPSNLHKEPDLSLKEKFGFNPICVANILRSNSKSRILLQSTSVSPEVAIDYQLTSLNTDLTFTSNKILSKAIRRVLSTQVKHGIPSRNAAFIRQTEPQNVNDVINIIDSNNLLMYIWDITIGFPNPILTLFVLLDAQRFGQLREDLKFKAIIESIPPLVNRKDFNWVSAKKHLVLTKYVHLNFSRYISCIELKLQLSCLLDYAEYILVFVATKFTFVNFGATKEVLDSLLYWSIGLLILIWTKYSSVLHIDPDFSIHIKKVINFLQEFALKFNLSIYHMILSNGNALINHENGVSFLLDNDFNCNVRAEEANGNSVLHFAYNKLDIQACMLLLKHGAYPLAVNRFNVSFIDEVVKCPTVLPFSIRKKTRIKQSNEFIKIISKDPQLKSIWVNFSQLPYKLLTLAAQCIVTNNIPYTVLTNKIVAFIELHDPKKFESHQKPMK</sequence>
<dbReference type="PANTHER" id="PTHR24171">
    <property type="entry name" value="ANKYRIN REPEAT DOMAIN-CONTAINING PROTEIN 39-RELATED"/>
    <property type="match status" value="1"/>
</dbReference>
<dbReference type="InterPro" id="IPR002110">
    <property type="entry name" value="Ankyrin_rpt"/>
</dbReference>
<evidence type="ECO:0000256" key="1">
    <source>
        <dbReference type="ARBA" id="ARBA00022737"/>
    </source>
</evidence>
<reference evidence="4 5" key="1">
    <citation type="journal article" date="2023" name="BMC Biol.">
        <title>The compact genome of the sponge Oopsacas minuta (Hexactinellida) is lacking key metazoan core genes.</title>
        <authorList>
            <person name="Santini S."/>
            <person name="Schenkelaars Q."/>
            <person name="Jourda C."/>
            <person name="Duchesne M."/>
            <person name="Belahbib H."/>
            <person name="Rocher C."/>
            <person name="Selva M."/>
            <person name="Riesgo A."/>
            <person name="Vervoort M."/>
            <person name="Leys S.P."/>
            <person name="Kodjabachian L."/>
            <person name="Le Bivic A."/>
            <person name="Borchiellini C."/>
            <person name="Claverie J.M."/>
            <person name="Renard E."/>
        </authorList>
    </citation>
    <scope>NUCLEOTIDE SEQUENCE [LARGE SCALE GENOMIC DNA]</scope>
    <source>
        <strain evidence="4">SPO-2</strain>
    </source>
</reference>
<evidence type="ECO:0000256" key="2">
    <source>
        <dbReference type="ARBA" id="ARBA00023043"/>
    </source>
</evidence>
<gene>
    <name evidence="4" type="ORF">LOD99_613</name>
</gene>
<keyword evidence="1" id="KW-0677">Repeat</keyword>
<keyword evidence="2 3" id="KW-0040">ANK repeat</keyword>
<dbReference type="Proteomes" id="UP001165289">
    <property type="component" value="Unassembled WGS sequence"/>
</dbReference>
<feature type="repeat" description="ANK" evidence="3">
    <location>
        <begin position="37"/>
        <end position="69"/>
    </location>
</feature>
<protein>
    <submittedName>
        <fullName evidence="4">Uncharacterized protein</fullName>
    </submittedName>
</protein>
<dbReference type="SMART" id="SM00248">
    <property type="entry name" value="ANK"/>
    <property type="match status" value="4"/>
</dbReference>
<dbReference type="Pfam" id="PF13637">
    <property type="entry name" value="Ank_4"/>
    <property type="match status" value="1"/>
</dbReference>
<dbReference type="EMBL" id="JAKMXF010000111">
    <property type="protein sequence ID" value="KAI6657871.1"/>
    <property type="molecule type" value="Genomic_DNA"/>
</dbReference>
<evidence type="ECO:0000256" key="3">
    <source>
        <dbReference type="PROSITE-ProRule" id="PRU00023"/>
    </source>
</evidence>
<dbReference type="InterPro" id="IPR036770">
    <property type="entry name" value="Ankyrin_rpt-contain_sf"/>
</dbReference>